<gene>
    <name evidence="1" type="ORF">L1987_57606</name>
</gene>
<name>A0ACB9DDG8_9ASTR</name>
<accession>A0ACB9DDG8</accession>
<proteinExistence type="predicted"/>
<dbReference type="Proteomes" id="UP001056120">
    <property type="component" value="Linkage Group LG19"/>
</dbReference>
<evidence type="ECO:0000313" key="1">
    <source>
        <dbReference type="EMBL" id="KAI3744523.1"/>
    </source>
</evidence>
<protein>
    <submittedName>
        <fullName evidence="1">Uncharacterized protein</fullName>
    </submittedName>
</protein>
<organism evidence="1 2">
    <name type="scientific">Smallanthus sonchifolius</name>
    <dbReference type="NCBI Taxonomy" id="185202"/>
    <lineage>
        <taxon>Eukaryota</taxon>
        <taxon>Viridiplantae</taxon>
        <taxon>Streptophyta</taxon>
        <taxon>Embryophyta</taxon>
        <taxon>Tracheophyta</taxon>
        <taxon>Spermatophyta</taxon>
        <taxon>Magnoliopsida</taxon>
        <taxon>eudicotyledons</taxon>
        <taxon>Gunneridae</taxon>
        <taxon>Pentapetalae</taxon>
        <taxon>asterids</taxon>
        <taxon>campanulids</taxon>
        <taxon>Asterales</taxon>
        <taxon>Asteraceae</taxon>
        <taxon>Asteroideae</taxon>
        <taxon>Heliantheae alliance</taxon>
        <taxon>Millerieae</taxon>
        <taxon>Smallanthus</taxon>
    </lineage>
</organism>
<reference evidence="1 2" key="2">
    <citation type="journal article" date="2022" name="Mol. Ecol. Resour.">
        <title>The genomes of chicory, endive, great burdock and yacon provide insights into Asteraceae paleo-polyploidization history and plant inulin production.</title>
        <authorList>
            <person name="Fan W."/>
            <person name="Wang S."/>
            <person name="Wang H."/>
            <person name="Wang A."/>
            <person name="Jiang F."/>
            <person name="Liu H."/>
            <person name="Zhao H."/>
            <person name="Xu D."/>
            <person name="Zhang Y."/>
        </authorList>
    </citation>
    <scope>NUCLEOTIDE SEQUENCE [LARGE SCALE GENOMIC DNA]</scope>
    <source>
        <strain evidence="2">cv. Yunnan</strain>
        <tissue evidence="1">Leaves</tissue>
    </source>
</reference>
<evidence type="ECO:0000313" key="2">
    <source>
        <dbReference type="Proteomes" id="UP001056120"/>
    </source>
</evidence>
<sequence>MTIWKSVCYRYISFTKEELFNAVKESIKNDDDEAVDTDSLSLDEFFRKYTSEDNDSFSKLIEKVNKNKRLRYEFLLEGENRDKGLIEGLKMDRITDGYGITRMSASTQGPSDQEFKLFLYSGGSWEHVDVIDKNLVLEYRGSLSLVVKHVLKLPFPPT</sequence>
<keyword evidence="2" id="KW-1185">Reference proteome</keyword>
<comment type="caution">
    <text evidence="1">The sequence shown here is derived from an EMBL/GenBank/DDBJ whole genome shotgun (WGS) entry which is preliminary data.</text>
</comment>
<dbReference type="EMBL" id="CM042036">
    <property type="protein sequence ID" value="KAI3744523.1"/>
    <property type="molecule type" value="Genomic_DNA"/>
</dbReference>
<reference evidence="2" key="1">
    <citation type="journal article" date="2022" name="Mol. Ecol. Resour.">
        <title>The genomes of chicory, endive, great burdock and yacon provide insights into Asteraceae palaeo-polyploidization history and plant inulin production.</title>
        <authorList>
            <person name="Fan W."/>
            <person name="Wang S."/>
            <person name="Wang H."/>
            <person name="Wang A."/>
            <person name="Jiang F."/>
            <person name="Liu H."/>
            <person name="Zhao H."/>
            <person name="Xu D."/>
            <person name="Zhang Y."/>
        </authorList>
    </citation>
    <scope>NUCLEOTIDE SEQUENCE [LARGE SCALE GENOMIC DNA]</scope>
    <source>
        <strain evidence="2">cv. Yunnan</strain>
    </source>
</reference>